<evidence type="ECO:0000259" key="8">
    <source>
        <dbReference type="PROSITE" id="PS51873"/>
    </source>
</evidence>
<evidence type="ECO:0000256" key="5">
    <source>
        <dbReference type="ARBA" id="ARBA00022786"/>
    </source>
</evidence>
<organism evidence="9">
    <name type="scientific">viral metagenome</name>
    <dbReference type="NCBI Taxonomy" id="1070528"/>
    <lineage>
        <taxon>unclassified sequences</taxon>
        <taxon>metagenomes</taxon>
        <taxon>organismal metagenomes</taxon>
    </lineage>
</organism>
<feature type="region of interest" description="Disordered" evidence="7">
    <location>
        <begin position="17"/>
        <end position="42"/>
    </location>
</feature>
<keyword evidence="6" id="KW-0862">Zinc</keyword>
<dbReference type="Gene3D" id="3.30.40.10">
    <property type="entry name" value="Zinc/RING finger domain, C3HC4 (zinc finger)"/>
    <property type="match status" value="1"/>
</dbReference>
<evidence type="ECO:0000256" key="7">
    <source>
        <dbReference type="SAM" id="MobiDB-lite"/>
    </source>
</evidence>
<evidence type="ECO:0000256" key="2">
    <source>
        <dbReference type="ARBA" id="ARBA00022723"/>
    </source>
</evidence>
<dbReference type="InterPro" id="IPR044066">
    <property type="entry name" value="TRIAD_supradom"/>
</dbReference>
<name>A0A6C0K7L0_9ZZZZ</name>
<feature type="region of interest" description="Disordered" evidence="7">
    <location>
        <begin position="480"/>
        <end position="501"/>
    </location>
</feature>
<evidence type="ECO:0000256" key="6">
    <source>
        <dbReference type="ARBA" id="ARBA00022833"/>
    </source>
</evidence>
<feature type="domain" description="RING-type" evidence="8">
    <location>
        <begin position="47"/>
        <end position="318"/>
    </location>
</feature>
<dbReference type="InterPro" id="IPR031127">
    <property type="entry name" value="E3_UB_ligase_RBR"/>
</dbReference>
<keyword evidence="5" id="KW-0833">Ubl conjugation pathway</keyword>
<accession>A0A6C0K7L0</accession>
<keyword evidence="2" id="KW-0479">Metal-binding</keyword>
<evidence type="ECO:0000256" key="4">
    <source>
        <dbReference type="ARBA" id="ARBA00022771"/>
    </source>
</evidence>
<dbReference type="GO" id="GO:0016567">
    <property type="term" value="P:protein ubiquitination"/>
    <property type="evidence" value="ECO:0007669"/>
    <property type="project" value="InterPro"/>
</dbReference>
<proteinExistence type="predicted"/>
<dbReference type="AlphaFoldDB" id="A0A6C0K7L0"/>
<dbReference type="SUPFAM" id="SSF57850">
    <property type="entry name" value="RING/U-box"/>
    <property type="match status" value="1"/>
</dbReference>
<dbReference type="GO" id="GO:0008270">
    <property type="term" value="F:zinc ion binding"/>
    <property type="evidence" value="ECO:0007669"/>
    <property type="project" value="UniProtKB-KW"/>
</dbReference>
<sequence>MEPTDTISAVKKRVVKRKPTTVTTPSVPTNTLVTEAPPPVKKEEKKEKPSCQICLEPYNKVANTEVKCCFCEKSSCRRCVQTYLTSTTSDAHCLHCKRAFDRDFIDDNLTATFRMGEYKNHRENILLDREIALMPATQYRAEQIKQADTIEKEIMPPINQNITELSLKQAELQKEMNKLFTQKNEIAYQIRLLRTGQGQRAKSENVFTQKCPDSECRGFLSTAWKCGLCSKWACAECHEIKGLAKDAHHVCKPDVLATAKLLAKDSRGCPGCGTLITKIEGCDQMWCTQCNTAFSWRTGQKETGVIHNPHYYDYQRRVNGGVAPRALGDVQCGGIPHYSQIRAGVRELKPKEQELFLSFHRIVNHVQHVEIARMHNVFNQMDNEDLRIDYLLGHLSKEQIKVSVQQREKKREKERAVRRALEVLVQAGTDLLNRVIAETVVAKKTDLLIEIDGLRKFVNELMAKIHDRLKLSVPQYNSSWHAEHPFSPTAKKAKLEKEKEDARKARQRALDAAATTAFYAETRNPNGTALPAVIVLPPPPAPI</sequence>
<evidence type="ECO:0000256" key="3">
    <source>
        <dbReference type="ARBA" id="ARBA00022737"/>
    </source>
</evidence>
<dbReference type="InterPro" id="IPR013083">
    <property type="entry name" value="Znf_RING/FYVE/PHD"/>
</dbReference>
<keyword evidence="1" id="KW-0808">Transferase</keyword>
<dbReference type="Gene3D" id="1.20.120.1750">
    <property type="match status" value="1"/>
</dbReference>
<dbReference type="EMBL" id="MN740829">
    <property type="protein sequence ID" value="QHU14022.1"/>
    <property type="molecule type" value="Genomic_DNA"/>
</dbReference>
<dbReference type="SUPFAM" id="SSF57903">
    <property type="entry name" value="FYVE/PHD zinc finger"/>
    <property type="match status" value="1"/>
</dbReference>
<protein>
    <recommendedName>
        <fullName evidence="8">RING-type domain-containing protein</fullName>
    </recommendedName>
</protein>
<feature type="compositionally biased region" description="Low complexity" evidence="7">
    <location>
        <begin position="20"/>
        <end position="35"/>
    </location>
</feature>
<evidence type="ECO:0000313" key="9">
    <source>
        <dbReference type="EMBL" id="QHU14022.1"/>
    </source>
</evidence>
<dbReference type="InterPro" id="IPR011011">
    <property type="entry name" value="Znf_FYVE_PHD"/>
</dbReference>
<keyword evidence="3" id="KW-0677">Repeat</keyword>
<keyword evidence="4" id="KW-0863">Zinc-finger</keyword>
<dbReference type="PANTHER" id="PTHR11685">
    <property type="entry name" value="RBR FAMILY RING FINGER AND IBR DOMAIN-CONTAINING"/>
    <property type="match status" value="1"/>
</dbReference>
<dbReference type="PROSITE" id="PS51873">
    <property type="entry name" value="TRIAD"/>
    <property type="match status" value="1"/>
</dbReference>
<evidence type="ECO:0000256" key="1">
    <source>
        <dbReference type="ARBA" id="ARBA00022679"/>
    </source>
</evidence>
<reference evidence="9" key="1">
    <citation type="journal article" date="2020" name="Nature">
        <title>Giant virus diversity and host interactions through global metagenomics.</title>
        <authorList>
            <person name="Schulz F."/>
            <person name="Roux S."/>
            <person name="Paez-Espino D."/>
            <person name="Jungbluth S."/>
            <person name="Walsh D.A."/>
            <person name="Denef V.J."/>
            <person name="McMahon K.D."/>
            <person name="Konstantinidis K.T."/>
            <person name="Eloe-Fadrosh E.A."/>
            <person name="Kyrpides N.C."/>
            <person name="Woyke T."/>
        </authorList>
    </citation>
    <scope>NUCLEOTIDE SEQUENCE</scope>
    <source>
        <strain evidence="9">GVMAG-S-1101182-85</strain>
    </source>
</reference>
<dbReference type="GO" id="GO:0004842">
    <property type="term" value="F:ubiquitin-protein transferase activity"/>
    <property type="evidence" value="ECO:0007669"/>
    <property type="project" value="InterPro"/>
</dbReference>